<keyword evidence="8" id="KW-1185">Reference proteome</keyword>
<sequence length="487" mass="54572">MTPFNYFLMPVRDKVKSSSADAEDDEGADSSTNSGRDWRRSSTTNQPTTDTSSFSVSPDVDPQTSKLPCHEETPGASESSEKMVATLSYGDTETHAYTIWRHLRTSPNSDEQLQVDNMLDGLDILGARDKPAYCRLVQRLAERILPYCLDCIREYHKPRLKQDGASSNSHVPLDQKSYNVIRLIWIMCLYTPALNRITNSVYELYPSLTYLLHKCHRRLRRMTAGTCDSSTSGGESRDTSSGSATEMTLTEENLTGFMLSILSILYNTLYSSKSYETTAIMYEAGLLKIVAVILRKTRNVTTGEICLRIMDISADYGGVAIQTVLRDLQVMRDASNLWHYMLKKNMVSKTGFQIAELISRLGETLRQGARGYAGGSGLGLSQSKCGCKEPSMRRQPLFRIQSLTNANHWCSSPLCGDSENVAGRKFRLCAKCRLCMYCSEGCQEFHWNQWHRSECTPWTYVGSTSSESAETPDENHNSPSIADSVFM</sequence>
<evidence type="ECO:0000259" key="6">
    <source>
        <dbReference type="PROSITE" id="PS50865"/>
    </source>
</evidence>
<accession>A0A9Q1CLU4</accession>
<evidence type="ECO:0000313" key="8">
    <source>
        <dbReference type="Proteomes" id="UP001152320"/>
    </source>
</evidence>
<keyword evidence="1" id="KW-0479">Metal-binding</keyword>
<evidence type="ECO:0000313" key="7">
    <source>
        <dbReference type="EMBL" id="KAJ8047752.1"/>
    </source>
</evidence>
<dbReference type="Gene3D" id="6.10.140.2220">
    <property type="match status" value="1"/>
</dbReference>
<evidence type="ECO:0000256" key="1">
    <source>
        <dbReference type="ARBA" id="ARBA00022723"/>
    </source>
</evidence>
<keyword evidence="2 4" id="KW-0863">Zinc-finger</keyword>
<evidence type="ECO:0000256" key="4">
    <source>
        <dbReference type="PROSITE-ProRule" id="PRU00134"/>
    </source>
</evidence>
<name>A0A9Q1CLU4_HOLLE</name>
<proteinExistence type="predicted"/>
<gene>
    <name evidence="7" type="ORF">HOLleu_06831</name>
</gene>
<dbReference type="OrthoDB" id="432970at2759"/>
<dbReference type="SUPFAM" id="SSF144232">
    <property type="entry name" value="HIT/MYND zinc finger-like"/>
    <property type="match status" value="1"/>
</dbReference>
<dbReference type="PROSITE" id="PS50865">
    <property type="entry name" value="ZF_MYND_2"/>
    <property type="match status" value="1"/>
</dbReference>
<dbReference type="EMBL" id="JAIZAY010000002">
    <property type="protein sequence ID" value="KAJ8047752.1"/>
    <property type="molecule type" value="Genomic_DNA"/>
</dbReference>
<dbReference type="GO" id="GO:0008270">
    <property type="term" value="F:zinc ion binding"/>
    <property type="evidence" value="ECO:0007669"/>
    <property type="project" value="UniProtKB-KW"/>
</dbReference>
<dbReference type="Proteomes" id="UP001152320">
    <property type="component" value="Chromosome 2"/>
</dbReference>
<evidence type="ECO:0000256" key="5">
    <source>
        <dbReference type="SAM" id="MobiDB-lite"/>
    </source>
</evidence>
<feature type="domain" description="MYND-type" evidence="6">
    <location>
        <begin position="412"/>
        <end position="455"/>
    </location>
</feature>
<evidence type="ECO:0000256" key="3">
    <source>
        <dbReference type="ARBA" id="ARBA00022833"/>
    </source>
</evidence>
<feature type="compositionally biased region" description="Polar residues" evidence="5">
    <location>
        <begin position="226"/>
        <end position="245"/>
    </location>
</feature>
<organism evidence="7 8">
    <name type="scientific">Holothuria leucospilota</name>
    <name type="common">Black long sea cucumber</name>
    <name type="synonym">Mertensiothuria leucospilota</name>
    <dbReference type="NCBI Taxonomy" id="206669"/>
    <lineage>
        <taxon>Eukaryota</taxon>
        <taxon>Metazoa</taxon>
        <taxon>Echinodermata</taxon>
        <taxon>Eleutherozoa</taxon>
        <taxon>Echinozoa</taxon>
        <taxon>Holothuroidea</taxon>
        <taxon>Aspidochirotacea</taxon>
        <taxon>Aspidochirotida</taxon>
        <taxon>Holothuriidae</taxon>
        <taxon>Holothuria</taxon>
    </lineage>
</organism>
<evidence type="ECO:0000256" key="2">
    <source>
        <dbReference type="ARBA" id="ARBA00022771"/>
    </source>
</evidence>
<dbReference type="InterPro" id="IPR002893">
    <property type="entry name" value="Znf_MYND"/>
</dbReference>
<feature type="region of interest" description="Disordered" evidence="5">
    <location>
        <begin position="225"/>
        <end position="245"/>
    </location>
</feature>
<feature type="compositionally biased region" description="Polar residues" evidence="5">
    <location>
        <begin position="41"/>
        <end position="66"/>
    </location>
</feature>
<feature type="region of interest" description="Disordered" evidence="5">
    <location>
        <begin position="466"/>
        <end position="487"/>
    </location>
</feature>
<reference evidence="7" key="1">
    <citation type="submission" date="2021-10" db="EMBL/GenBank/DDBJ databases">
        <title>Tropical sea cucumber genome reveals ecological adaptation and Cuvierian tubules defense mechanism.</title>
        <authorList>
            <person name="Chen T."/>
        </authorList>
    </citation>
    <scope>NUCLEOTIDE SEQUENCE</scope>
    <source>
        <strain evidence="7">Nanhai2018</strain>
        <tissue evidence="7">Muscle</tissue>
    </source>
</reference>
<feature type="region of interest" description="Disordered" evidence="5">
    <location>
        <begin position="1"/>
        <end position="84"/>
    </location>
</feature>
<comment type="caution">
    <text evidence="7">The sequence shown here is derived from an EMBL/GenBank/DDBJ whole genome shotgun (WGS) entry which is preliminary data.</text>
</comment>
<protein>
    <recommendedName>
        <fullName evidence="6">MYND-type domain-containing protein</fullName>
    </recommendedName>
</protein>
<dbReference type="Pfam" id="PF01753">
    <property type="entry name" value="zf-MYND"/>
    <property type="match status" value="1"/>
</dbReference>
<dbReference type="AlphaFoldDB" id="A0A9Q1CLU4"/>
<keyword evidence="3" id="KW-0862">Zinc</keyword>